<keyword evidence="3" id="KW-1185">Reference proteome</keyword>
<keyword evidence="1" id="KW-0812">Transmembrane</keyword>
<proteinExistence type="predicted"/>
<reference evidence="2 3" key="1">
    <citation type="journal article" date="2017" name="Int. J. Syst. Evol. Microbiol.">
        <title>Marinicauda algicola sp. nov., isolated from a marine red alga Rhodosorus marinus.</title>
        <authorList>
            <person name="Jeong S.E."/>
            <person name="Jeon S.H."/>
            <person name="Chun B.H."/>
            <person name="Kim D.W."/>
            <person name="Jeon C.O."/>
        </authorList>
    </citation>
    <scope>NUCLEOTIDE SEQUENCE [LARGE SCALE GENOMIC DNA]</scope>
    <source>
        <strain evidence="2 3">JCM 31718</strain>
    </source>
</reference>
<feature type="transmembrane region" description="Helical" evidence="1">
    <location>
        <begin position="59"/>
        <end position="80"/>
    </location>
</feature>
<dbReference type="OrthoDB" id="7631747at2"/>
<organism evidence="2 3">
    <name type="scientific">Marinicauda algicola</name>
    <dbReference type="NCBI Taxonomy" id="2029849"/>
    <lineage>
        <taxon>Bacteria</taxon>
        <taxon>Pseudomonadati</taxon>
        <taxon>Pseudomonadota</taxon>
        <taxon>Alphaproteobacteria</taxon>
        <taxon>Maricaulales</taxon>
        <taxon>Maricaulaceae</taxon>
        <taxon>Marinicauda</taxon>
    </lineage>
</organism>
<comment type="caution">
    <text evidence="2">The sequence shown here is derived from an EMBL/GenBank/DDBJ whole genome shotgun (WGS) entry which is preliminary data.</text>
</comment>
<dbReference type="EMBL" id="SRXW01000003">
    <property type="protein sequence ID" value="TGY88540.1"/>
    <property type="molecule type" value="Genomic_DNA"/>
</dbReference>
<gene>
    <name evidence="2" type="ORF">E5163_12060</name>
</gene>
<evidence type="ECO:0000256" key="1">
    <source>
        <dbReference type="SAM" id="Phobius"/>
    </source>
</evidence>
<evidence type="ECO:0000313" key="2">
    <source>
        <dbReference type="EMBL" id="TGY88540.1"/>
    </source>
</evidence>
<keyword evidence="1" id="KW-0472">Membrane</keyword>
<protein>
    <submittedName>
        <fullName evidence="2">Uncharacterized protein</fullName>
    </submittedName>
</protein>
<accession>A0A4S2GZ61</accession>
<evidence type="ECO:0000313" key="3">
    <source>
        <dbReference type="Proteomes" id="UP000308054"/>
    </source>
</evidence>
<dbReference type="AlphaFoldDB" id="A0A4S2GZ61"/>
<name>A0A4S2GZ61_9PROT</name>
<sequence length="98" mass="11274">MSDAPERDDDIHPVSRHFLWLDRPAVRQAPFYIFGALAIGLLIVEAIHPRHAAKWEALFGFYELEGFFGFCLAVLAGWPLRALLGRRPDYYRQDGDDE</sequence>
<feature type="transmembrane region" description="Helical" evidence="1">
    <location>
        <begin position="29"/>
        <end position="47"/>
    </location>
</feature>
<keyword evidence="1" id="KW-1133">Transmembrane helix</keyword>
<dbReference type="RefSeq" id="WP_135996386.1">
    <property type="nucleotide sequence ID" value="NZ_CP071057.1"/>
</dbReference>
<dbReference type="Proteomes" id="UP000308054">
    <property type="component" value="Unassembled WGS sequence"/>
</dbReference>